<dbReference type="EMBL" id="JABFCR010000057">
    <property type="protein sequence ID" value="NNU34602.1"/>
    <property type="molecule type" value="Genomic_DNA"/>
</dbReference>
<dbReference type="RefSeq" id="WP_175270276.1">
    <property type="nucleotide sequence ID" value="NZ_JABFCR010000057.1"/>
</dbReference>
<sequence>MGHLKRVRYKSRSRKVGERPGMINPPDDAVKPIIKVYSYNEHELVTDEGHDLKIVLDQLKNAQIIPTGSR</sequence>
<organism evidence="2 3">
    <name type="scientific">Mucilaginibacter humi</name>
    <dbReference type="NCBI Taxonomy" id="2732510"/>
    <lineage>
        <taxon>Bacteria</taxon>
        <taxon>Pseudomonadati</taxon>
        <taxon>Bacteroidota</taxon>
        <taxon>Sphingobacteriia</taxon>
        <taxon>Sphingobacteriales</taxon>
        <taxon>Sphingobacteriaceae</taxon>
        <taxon>Mucilaginibacter</taxon>
    </lineage>
</organism>
<evidence type="ECO:0000313" key="2">
    <source>
        <dbReference type="EMBL" id="NNU34602.1"/>
    </source>
</evidence>
<comment type="caution">
    <text evidence="2">The sequence shown here is derived from an EMBL/GenBank/DDBJ whole genome shotgun (WGS) entry which is preliminary data.</text>
</comment>
<feature type="region of interest" description="Disordered" evidence="1">
    <location>
        <begin position="1"/>
        <end position="25"/>
    </location>
</feature>
<name>A0ABX1W2Z8_9SPHI</name>
<keyword evidence="3" id="KW-1185">Reference proteome</keyword>
<proteinExistence type="predicted"/>
<accession>A0ABX1W2Z8</accession>
<evidence type="ECO:0000313" key="3">
    <source>
        <dbReference type="Proteomes" id="UP000566071"/>
    </source>
</evidence>
<feature type="compositionally biased region" description="Basic residues" evidence="1">
    <location>
        <begin position="1"/>
        <end position="14"/>
    </location>
</feature>
<gene>
    <name evidence="2" type="ORF">HK413_11870</name>
</gene>
<protein>
    <submittedName>
        <fullName evidence="2">Uncharacterized protein</fullName>
    </submittedName>
</protein>
<evidence type="ECO:0000256" key="1">
    <source>
        <dbReference type="SAM" id="MobiDB-lite"/>
    </source>
</evidence>
<reference evidence="2 3" key="1">
    <citation type="submission" date="2020-05" db="EMBL/GenBank/DDBJ databases">
        <authorList>
            <person name="Khan S.A."/>
            <person name="Jeon C.O."/>
            <person name="Chun B.H."/>
        </authorList>
    </citation>
    <scope>NUCLEOTIDE SEQUENCE [LARGE SCALE GENOMIC DNA]</scope>
    <source>
        <strain evidence="2 3">S1162</strain>
    </source>
</reference>
<dbReference type="Proteomes" id="UP000566071">
    <property type="component" value="Unassembled WGS sequence"/>
</dbReference>